<organism evidence="5 6">
    <name type="scientific">Marinifilum breve</name>
    <dbReference type="NCBI Taxonomy" id="2184082"/>
    <lineage>
        <taxon>Bacteria</taxon>
        <taxon>Pseudomonadati</taxon>
        <taxon>Bacteroidota</taxon>
        <taxon>Bacteroidia</taxon>
        <taxon>Marinilabiliales</taxon>
        <taxon>Marinifilaceae</taxon>
    </lineage>
</organism>
<dbReference type="SUPFAM" id="SSF63829">
    <property type="entry name" value="Calcium-dependent phosphotriesterase"/>
    <property type="match status" value="1"/>
</dbReference>
<dbReference type="GO" id="GO:0016020">
    <property type="term" value="C:membrane"/>
    <property type="evidence" value="ECO:0007669"/>
    <property type="project" value="InterPro"/>
</dbReference>
<dbReference type="InterPro" id="IPR015943">
    <property type="entry name" value="WD40/YVTN_repeat-like_dom_sf"/>
</dbReference>
<dbReference type="PANTHER" id="PTHR34220">
    <property type="entry name" value="SENSOR HISTIDINE KINASE YPDA"/>
    <property type="match status" value="1"/>
</dbReference>
<gene>
    <name evidence="5" type="ORF">DF185_11745</name>
</gene>
<evidence type="ECO:0000259" key="4">
    <source>
        <dbReference type="Pfam" id="PF07495"/>
    </source>
</evidence>
<evidence type="ECO:0000256" key="2">
    <source>
        <dbReference type="SAM" id="SignalP"/>
    </source>
</evidence>
<dbReference type="Gene3D" id="2.60.40.10">
    <property type="entry name" value="Immunoglobulins"/>
    <property type="match status" value="1"/>
</dbReference>
<reference evidence="5 6" key="1">
    <citation type="submission" date="2018-05" db="EMBL/GenBank/DDBJ databases">
        <title>Marinifilum breve JC075T sp. nov., a marine bacterium isolated from Yongle Blue Hole in the South China Sea.</title>
        <authorList>
            <person name="Fu T."/>
        </authorList>
    </citation>
    <scope>NUCLEOTIDE SEQUENCE [LARGE SCALE GENOMIC DNA]</scope>
    <source>
        <strain evidence="5 6">JC075</strain>
    </source>
</reference>
<feature type="chain" id="PRO_5015945925" description="Signal transduction histidine kinase internal region domain-containing protein" evidence="2">
    <location>
        <begin position="24"/>
        <end position="999"/>
    </location>
</feature>
<dbReference type="InterPro" id="IPR010559">
    <property type="entry name" value="Sig_transdc_His_kin_internal"/>
</dbReference>
<dbReference type="PANTHER" id="PTHR34220:SF7">
    <property type="entry name" value="SENSOR HISTIDINE KINASE YPDA"/>
    <property type="match status" value="1"/>
</dbReference>
<evidence type="ECO:0000313" key="5">
    <source>
        <dbReference type="EMBL" id="PXY01308.1"/>
    </source>
</evidence>
<dbReference type="Pfam" id="PF06580">
    <property type="entry name" value="His_kinase"/>
    <property type="match status" value="1"/>
</dbReference>
<evidence type="ECO:0000313" key="6">
    <source>
        <dbReference type="Proteomes" id="UP000248079"/>
    </source>
</evidence>
<sequence>MNLIIKTQLTILLLFLAAFNGIAAYSSTGDFTQLDGLPCNCVNHIFEDSRGMIWLATDAGLCEFNGFEVKYRKELNRLQGEKVTSITENKNGSLIIAATGVGICEFDGDNLEVISTSKGNDFNDIHSVDIFANNLIVGTSNGIYLSNRLDTLCEFFLIEGTKELNILETISSNKGTIILPKLEQGSYRLESGVLTNIDNAKPQFLEFGKRFYGEVEVGQKVFLALDNQKVVCDVLTVLFDKNERIVLLRYFQNGFEFRKLLSIRNNICVDLLAENGLDDVFVQCMFKHSLMGDVWLGTRNHGLISLKQSIFTLYDVSSLIPGSNQIVDLLSYSDGSIIVAGRNNIAKIKNEKVINSINQKEFLKLLPKSKKKKELIINDIELKGNTIWVATNYGFYTWNCNSYMLTYKNIAVATNFIVISNGNLFCYDGTQFFTCGIRNNSLDTKWNLSKGEEVEITKIIEFDSYIWVATETHGIYRFGGNGVKKFGRNNIGIHNVVNDMLVLPDSCIIAGGNNGIVYKLKSEGDELVIIDSLDQGDGLEGISVHGFQYHKDGSIWCGTNLGVHRFDYKTWHPDSVVKYRFWNANKKVEFRGKESVVDEYDNIWVKSNYALMKIEANDFISDNAAYTPILLEVKVKDSNWRLKKSEFDKWTKTPNNPIHLSYNENYFRLHYGMMYCDALENIRYRYRLVGLDNHWSDWVKSDEVVYSNLRGGEYTFEIEARKLSSGKLGKYTIDIILETAWWKTVWFWFIVISILGVLTYYGIHLFKSRVKLEEKQRTKQFNRVIGLKIRALQHQLDPHFIFNSLNSIQSYILEDDEDKALEYLSDFSMVLRNNINNASKNLISLSEEVSYLKLYLKLEQMRFEEKFTFQINLDDKINSLDIKIPPMLIQPFLEHAIRNGISKLDRHGKIVIRFILEDDGYLKCEIIDNGLGNRKVELTNAESEIVKGNSLQITCDRMKLLNKVLTNGKTYSYQINECVESKTNFSGVKTVLGFPNLEL</sequence>
<feature type="domain" description="Two component regulator three Y" evidence="4">
    <location>
        <begin position="680"/>
        <end position="727"/>
    </location>
</feature>
<comment type="caution">
    <text evidence="5">The sequence shown here is derived from an EMBL/GenBank/DDBJ whole genome shotgun (WGS) entry which is preliminary data.</text>
</comment>
<dbReference type="Pfam" id="PF07494">
    <property type="entry name" value="Reg_prop"/>
    <property type="match status" value="1"/>
</dbReference>
<dbReference type="OrthoDB" id="908907at2"/>
<dbReference type="EMBL" id="QFLI01000004">
    <property type="protein sequence ID" value="PXY01308.1"/>
    <property type="molecule type" value="Genomic_DNA"/>
</dbReference>
<dbReference type="InterPro" id="IPR011123">
    <property type="entry name" value="Y_Y_Y"/>
</dbReference>
<keyword evidence="1" id="KW-0812">Transmembrane</keyword>
<evidence type="ECO:0000259" key="3">
    <source>
        <dbReference type="Pfam" id="PF06580"/>
    </source>
</evidence>
<feature type="domain" description="Signal transduction histidine kinase internal region" evidence="3">
    <location>
        <begin position="788"/>
        <end position="867"/>
    </location>
</feature>
<dbReference type="InterPro" id="IPR013783">
    <property type="entry name" value="Ig-like_fold"/>
</dbReference>
<proteinExistence type="predicted"/>
<feature type="transmembrane region" description="Helical" evidence="1">
    <location>
        <begin position="745"/>
        <end position="766"/>
    </location>
</feature>
<dbReference type="InterPro" id="IPR050640">
    <property type="entry name" value="Bact_2-comp_sensor_kinase"/>
</dbReference>
<feature type="signal peptide" evidence="2">
    <location>
        <begin position="1"/>
        <end position="23"/>
    </location>
</feature>
<dbReference type="Gene3D" id="2.130.10.10">
    <property type="entry name" value="YVTN repeat-like/Quinoprotein amine dehydrogenase"/>
    <property type="match status" value="3"/>
</dbReference>
<dbReference type="Proteomes" id="UP000248079">
    <property type="component" value="Unassembled WGS sequence"/>
</dbReference>
<evidence type="ECO:0000256" key="1">
    <source>
        <dbReference type="SAM" id="Phobius"/>
    </source>
</evidence>
<dbReference type="RefSeq" id="WP_110360937.1">
    <property type="nucleotide sequence ID" value="NZ_QFLI01000004.1"/>
</dbReference>
<evidence type="ECO:0008006" key="7">
    <source>
        <dbReference type="Google" id="ProtNLM"/>
    </source>
</evidence>
<dbReference type="GO" id="GO:0000155">
    <property type="term" value="F:phosphorelay sensor kinase activity"/>
    <property type="evidence" value="ECO:0007669"/>
    <property type="project" value="InterPro"/>
</dbReference>
<keyword evidence="1" id="KW-0472">Membrane</keyword>
<dbReference type="AlphaFoldDB" id="A0A2V3ZY08"/>
<accession>A0A2V3ZY08</accession>
<keyword evidence="2" id="KW-0732">Signal</keyword>
<name>A0A2V3ZY08_9BACT</name>
<dbReference type="InterPro" id="IPR011110">
    <property type="entry name" value="Reg_prop"/>
</dbReference>
<keyword evidence="1" id="KW-1133">Transmembrane helix</keyword>
<dbReference type="Pfam" id="PF07495">
    <property type="entry name" value="Y_Y_Y"/>
    <property type="match status" value="1"/>
</dbReference>
<keyword evidence="6" id="KW-1185">Reference proteome</keyword>
<protein>
    <recommendedName>
        <fullName evidence="7">Signal transduction histidine kinase internal region domain-containing protein</fullName>
    </recommendedName>
</protein>